<reference evidence="5 6" key="1">
    <citation type="journal article" date="2016" name="Mol. Biol. Evol.">
        <title>Comparative Genomics of Early-Diverging Mushroom-Forming Fungi Provides Insights into the Origins of Lignocellulose Decay Capabilities.</title>
        <authorList>
            <person name="Nagy L.G."/>
            <person name="Riley R."/>
            <person name="Tritt A."/>
            <person name="Adam C."/>
            <person name="Daum C."/>
            <person name="Floudas D."/>
            <person name="Sun H."/>
            <person name="Yadav J.S."/>
            <person name="Pangilinan J."/>
            <person name="Larsson K.H."/>
            <person name="Matsuura K."/>
            <person name="Barry K."/>
            <person name="Labutti K."/>
            <person name="Kuo R."/>
            <person name="Ohm R.A."/>
            <person name="Bhattacharya S.S."/>
            <person name="Shirouzu T."/>
            <person name="Yoshinaga Y."/>
            <person name="Martin F.M."/>
            <person name="Grigoriev I.V."/>
            <person name="Hibbett D.S."/>
        </authorList>
    </citation>
    <scope>NUCLEOTIDE SEQUENCE [LARGE SCALE GENOMIC DNA]</scope>
    <source>
        <strain evidence="5 6">HHB9708</strain>
    </source>
</reference>
<dbReference type="Pfam" id="PF05615">
    <property type="entry name" value="THOC7"/>
    <property type="match status" value="1"/>
</dbReference>
<evidence type="ECO:0000313" key="5">
    <source>
        <dbReference type="EMBL" id="KZS97880.1"/>
    </source>
</evidence>
<keyword evidence="6" id="KW-1185">Reference proteome</keyword>
<keyword evidence="2" id="KW-0539">Nucleus</keyword>
<dbReference type="OrthoDB" id="205166at2759"/>
<evidence type="ECO:0000256" key="3">
    <source>
        <dbReference type="SAM" id="Coils"/>
    </source>
</evidence>
<accession>A0A164ZN88</accession>
<evidence type="ECO:0000256" key="2">
    <source>
        <dbReference type="ARBA" id="ARBA00023242"/>
    </source>
</evidence>
<feature type="compositionally biased region" description="Low complexity" evidence="4">
    <location>
        <begin position="258"/>
        <end position="271"/>
    </location>
</feature>
<feature type="coiled-coil region" evidence="3">
    <location>
        <begin position="137"/>
        <end position="164"/>
    </location>
</feature>
<dbReference type="GO" id="GO:0000445">
    <property type="term" value="C:THO complex part of transcription export complex"/>
    <property type="evidence" value="ECO:0007669"/>
    <property type="project" value="InterPro"/>
</dbReference>
<dbReference type="Proteomes" id="UP000076722">
    <property type="component" value="Unassembled WGS sequence"/>
</dbReference>
<name>A0A164ZN88_9AGAM</name>
<feature type="compositionally biased region" description="Acidic residues" evidence="4">
    <location>
        <begin position="272"/>
        <end position="286"/>
    </location>
</feature>
<feature type="compositionally biased region" description="Basic and acidic residues" evidence="4">
    <location>
        <begin position="209"/>
        <end position="219"/>
    </location>
</feature>
<dbReference type="EMBL" id="KV419396">
    <property type="protein sequence ID" value="KZS97880.1"/>
    <property type="molecule type" value="Genomic_DNA"/>
</dbReference>
<feature type="region of interest" description="Disordered" evidence="4">
    <location>
        <begin position="186"/>
        <end position="319"/>
    </location>
</feature>
<organism evidence="5 6">
    <name type="scientific">Sistotremastrum niveocremeum HHB9708</name>
    <dbReference type="NCBI Taxonomy" id="1314777"/>
    <lineage>
        <taxon>Eukaryota</taxon>
        <taxon>Fungi</taxon>
        <taxon>Dikarya</taxon>
        <taxon>Basidiomycota</taxon>
        <taxon>Agaricomycotina</taxon>
        <taxon>Agaricomycetes</taxon>
        <taxon>Sistotremastrales</taxon>
        <taxon>Sistotremastraceae</taxon>
        <taxon>Sertulicium</taxon>
        <taxon>Sertulicium niveocremeum</taxon>
    </lineage>
</organism>
<dbReference type="InterPro" id="IPR008501">
    <property type="entry name" value="THOC7/Mft1"/>
</dbReference>
<dbReference type="AlphaFoldDB" id="A0A164ZN88"/>
<evidence type="ECO:0000313" key="6">
    <source>
        <dbReference type="Proteomes" id="UP000076722"/>
    </source>
</evidence>
<keyword evidence="3" id="KW-0175">Coiled coil</keyword>
<proteinExistence type="predicted"/>
<protein>
    <submittedName>
        <fullName evidence="5">Uncharacterized protein</fullName>
    </submittedName>
</protein>
<dbReference type="STRING" id="1314777.A0A164ZN88"/>
<comment type="subcellular location">
    <subcellularLocation>
        <location evidence="1">Nucleus</location>
    </subcellularLocation>
</comment>
<gene>
    <name evidence="5" type="ORF">SISNIDRAFT_449472</name>
</gene>
<sequence length="319" mass="36069">MSQYQMAPEDEEALIQSRVNIDERPLRRLAKKFHTFSSLASSTGNANFSSFEEAREAFLLELSSYHLLLSRSLTVWNAESRQIAQYHREKQRIEQEQITQTEQIAGLKVTLEEAQLFRRRKMEYDQVAEKINSLPSRAELVSSIESLEAEISSIAEDEVQLKKNVETRRERLNRVLSEIQFANRVGREDVPEEETVEMDAEDASEQDPDSARDGEHSATDDVSVASTSLNPFAQPFRPTGVSGITPLRESVLRRAHESSASISAAPSPTTAEEGEEREDIEMGEVSEEPRDKLKKRIKEDLEEGEASDQSSELSEPPEE</sequence>
<evidence type="ECO:0000256" key="1">
    <source>
        <dbReference type="ARBA" id="ARBA00004123"/>
    </source>
</evidence>
<feature type="compositionally biased region" description="Acidic residues" evidence="4">
    <location>
        <begin position="190"/>
        <end position="208"/>
    </location>
</feature>
<dbReference type="GO" id="GO:0006397">
    <property type="term" value="P:mRNA processing"/>
    <property type="evidence" value="ECO:0007669"/>
    <property type="project" value="InterPro"/>
</dbReference>
<evidence type="ECO:0000256" key="4">
    <source>
        <dbReference type="SAM" id="MobiDB-lite"/>
    </source>
</evidence>